<protein>
    <submittedName>
        <fullName evidence="1">Iron only nitrogenase protein AnfO</fullName>
    </submittedName>
    <submittedName>
        <fullName evidence="2">Nitrogenase iron-iron accessory protein AnfO</fullName>
    </submittedName>
</protein>
<reference evidence="2 3" key="3">
    <citation type="journal article" name="Genome Announc.">
        <title>Improved Draft Genome Sequence of Clostridium pasteurianum Strain ATCC 6013 (DSM 525) Using a Hybrid Next-Generation Sequencing Approach.</title>
        <authorList>
            <person name="Pyne M.E."/>
            <person name="Utturkar S."/>
            <person name="Brown S.D."/>
            <person name="Moo-Young M."/>
            <person name="Chung D.A."/>
            <person name="Chou C.P."/>
        </authorList>
    </citation>
    <scope>NUCLEOTIDE SEQUENCE [LARGE SCALE GENOMIC DNA]</scope>
    <source>
        <strain evidence="2 3">ATCC 6013</strain>
    </source>
</reference>
<gene>
    <name evidence="1" type="primary">anfO1</name>
    <name evidence="1" type="ORF">CLPA_c02960</name>
    <name evidence="2" type="ORF">CP6013_02852</name>
</gene>
<organism evidence="1 4">
    <name type="scientific">Clostridium pasteurianum DSM 525 = ATCC 6013</name>
    <dbReference type="NCBI Taxonomy" id="1262449"/>
    <lineage>
        <taxon>Bacteria</taxon>
        <taxon>Bacillati</taxon>
        <taxon>Bacillota</taxon>
        <taxon>Clostridia</taxon>
        <taxon>Eubacteriales</taxon>
        <taxon>Clostridiaceae</taxon>
        <taxon>Clostridium</taxon>
    </lineage>
</organism>
<dbReference type="KEGG" id="cpae:CPAST_c02960"/>
<dbReference type="PATRIC" id="fig|1262449.3.peg.187"/>
<name>A0A0H3IY22_CLOPA</name>
<dbReference type="RefSeq" id="WP_003440807.1">
    <property type="nucleotide sequence ID" value="NZ_ANZB01000001.1"/>
</dbReference>
<dbReference type="Proteomes" id="UP000030905">
    <property type="component" value="Chromosome"/>
</dbReference>
<dbReference type="EMBL" id="CP009268">
    <property type="protein sequence ID" value="AJA50384.1"/>
    <property type="molecule type" value="Genomic_DNA"/>
</dbReference>
<dbReference type="InterPro" id="IPR014287">
    <property type="entry name" value="Nase_Fe-Fe_AnfO"/>
</dbReference>
<dbReference type="EMBL" id="JPGY02000001">
    <property type="protein sequence ID" value="KRU13604.1"/>
    <property type="molecule type" value="Genomic_DNA"/>
</dbReference>
<dbReference type="GeneID" id="93072540"/>
<sequence>MEIAVFLNDKGKTISFNESGILNIYSNKEGKWEVIGKKSFDITNIEDEDARCEKIKNMAESLGQCKVIIAAEVKDVFYTILDCMDFDIWTIDGVPEEFLEYVFRMEQEEKIEKISRENAPKPVQKGQTSNYYIDLRSVMEGNEKVSSKQVLLPFFQSVKFKELEIYCTHVPRWFEDKFKKLNLRFYAEFISEGLVKIKVYPK</sequence>
<evidence type="ECO:0000313" key="3">
    <source>
        <dbReference type="Proteomes" id="UP000028042"/>
    </source>
</evidence>
<dbReference type="Pfam" id="PF09582">
    <property type="entry name" value="AnfO_nitrog"/>
    <property type="match status" value="1"/>
</dbReference>
<reference evidence="1 4" key="1">
    <citation type="journal article" date="2015" name="Genome Announc.">
        <title>Complete Genome Sequence of the Nitrogen-Fixing and Solvent-Producing Clostridium pasteurianum DSM 525.</title>
        <authorList>
            <person name="Poehlein A."/>
            <person name="Grosse-Honebrink A."/>
            <person name="Zhang Y."/>
            <person name="Minton N.P."/>
            <person name="Daniel R."/>
        </authorList>
    </citation>
    <scope>NUCLEOTIDE SEQUENCE [LARGE SCALE GENOMIC DNA]</scope>
    <source>
        <strain evidence="1">DSM 525</strain>
        <strain evidence="4">DSM 525 / ATCC 6013</strain>
    </source>
</reference>
<keyword evidence="4" id="KW-1185">Reference proteome</keyword>
<accession>A0A0H3IY22</accession>
<evidence type="ECO:0000313" key="1">
    <source>
        <dbReference type="EMBL" id="AJA50384.1"/>
    </source>
</evidence>
<evidence type="ECO:0000313" key="2">
    <source>
        <dbReference type="EMBL" id="KRU13604.1"/>
    </source>
</evidence>
<dbReference type="AlphaFoldDB" id="A0A0H3IY22"/>
<reference evidence="2" key="2">
    <citation type="submission" date="2015-10" db="EMBL/GenBank/DDBJ databases">
        <title>Improved Draft Genome Sequence of Clostridium pasteurianum Strain ATCC 6013 (DSM 525) Using a Hybrid Next-Generation Sequencing Approach.</title>
        <authorList>
            <person name="Pyne M.E."/>
            <person name="Utturkar S.M."/>
            <person name="Brown S.D."/>
            <person name="Moo-Young M."/>
            <person name="Chung D.A."/>
            <person name="Chou P.C."/>
        </authorList>
    </citation>
    <scope>NUCLEOTIDE SEQUENCE</scope>
    <source>
        <strain evidence="2">ATCC 6013</strain>
    </source>
</reference>
<evidence type="ECO:0000313" key="4">
    <source>
        <dbReference type="Proteomes" id="UP000030905"/>
    </source>
</evidence>
<dbReference type="Proteomes" id="UP000028042">
    <property type="component" value="Unassembled WGS sequence"/>
</dbReference>
<proteinExistence type="predicted"/>
<dbReference type="eggNOG" id="ENOG50308XE">
    <property type="taxonomic scope" value="Bacteria"/>
</dbReference>
<dbReference type="KEGG" id="cpat:CLPA_c02960"/>